<proteinExistence type="predicted"/>
<evidence type="ECO:0000313" key="4">
    <source>
        <dbReference type="Proteomes" id="UP001518140"/>
    </source>
</evidence>
<gene>
    <name evidence="3" type="ORF">G6048_27785</name>
</gene>
<keyword evidence="2" id="KW-0472">Membrane</keyword>
<accession>A0ABX0DV19</accession>
<evidence type="ECO:0000313" key="3">
    <source>
        <dbReference type="EMBL" id="NGO45778.1"/>
    </source>
</evidence>
<feature type="region of interest" description="Disordered" evidence="1">
    <location>
        <begin position="139"/>
        <end position="164"/>
    </location>
</feature>
<feature type="transmembrane region" description="Helical" evidence="2">
    <location>
        <begin position="101"/>
        <end position="125"/>
    </location>
</feature>
<dbReference type="RefSeq" id="WP_165342324.1">
    <property type="nucleotide sequence ID" value="NZ_JAAKZX010000102.1"/>
</dbReference>
<keyword evidence="2" id="KW-1133">Transmembrane helix</keyword>
<comment type="caution">
    <text evidence="3">The sequence shown here is derived from an EMBL/GenBank/DDBJ whole genome shotgun (WGS) entry which is preliminary data.</text>
</comment>
<keyword evidence="4" id="KW-1185">Reference proteome</keyword>
<evidence type="ECO:0000256" key="2">
    <source>
        <dbReference type="SAM" id="Phobius"/>
    </source>
</evidence>
<dbReference type="EMBL" id="JAAKZX010000102">
    <property type="protein sequence ID" value="NGO45778.1"/>
    <property type="molecule type" value="Genomic_DNA"/>
</dbReference>
<dbReference type="Proteomes" id="UP001518140">
    <property type="component" value="Unassembled WGS sequence"/>
</dbReference>
<organism evidence="3 4">
    <name type="scientific">Streptomyces ureilyticus</name>
    <dbReference type="NCBI Taxonomy" id="1775131"/>
    <lineage>
        <taxon>Bacteria</taxon>
        <taxon>Bacillati</taxon>
        <taxon>Actinomycetota</taxon>
        <taxon>Actinomycetes</taxon>
        <taxon>Kitasatosporales</taxon>
        <taxon>Streptomycetaceae</taxon>
        <taxon>Streptomyces</taxon>
    </lineage>
</organism>
<keyword evidence="2" id="KW-0812">Transmembrane</keyword>
<evidence type="ECO:0000256" key="1">
    <source>
        <dbReference type="SAM" id="MobiDB-lite"/>
    </source>
</evidence>
<evidence type="ECO:0008006" key="5">
    <source>
        <dbReference type="Google" id="ProtNLM"/>
    </source>
</evidence>
<reference evidence="3 4" key="1">
    <citation type="submission" date="2020-02" db="EMBL/GenBank/DDBJ databases">
        <title>Whole-genome analyses of novel actinobacteria.</title>
        <authorList>
            <person name="Sahin N."/>
            <person name="Tokatli A."/>
        </authorList>
    </citation>
    <scope>NUCLEOTIDE SEQUENCE [LARGE SCALE GENOMIC DNA]</scope>
    <source>
        <strain evidence="3 4">YC419</strain>
    </source>
</reference>
<name>A0ABX0DV19_9ACTN</name>
<protein>
    <recommendedName>
        <fullName evidence="5">DUF3592 domain-containing protein</fullName>
    </recommendedName>
</protein>
<sequence length="164" mass="17711">MLGVSVLAIGIFLGLLLPANSLVDDLGDRGVTTSAVVTGVDNKPEHVKVKFKVSGKSIQTDLQDFAGMRPEASVGENLMVVFDPRDPKRVLSQDWVDEPPFLSFPILGTALLALLCTAMAVAVILRRRWYLRTFGSPPLADAKTQPASESKERKGEAATHLTKP</sequence>